<protein>
    <submittedName>
        <fullName evidence="1">Uncharacterized protein</fullName>
    </submittedName>
</protein>
<proteinExistence type="predicted"/>
<accession>A0A9Q1UXU5</accession>
<organism evidence="1 2">
    <name type="scientific">Clostridium botulinum</name>
    <dbReference type="NCBI Taxonomy" id="1491"/>
    <lineage>
        <taxon>Bacteria</taxon>
        <taxon>Bacillati</taxon>
        <taxon>Bacillota</taxon>
        <taxon>Clostridia</taxon>
        <taxon>Eubacteriales</taxon>
        <taxon>Clostridiaceae</taxon>
        <taxon>Clostridium</taxon>
    </lineage>
</organism>
<dbReference type="Proteomes" id="UP000037540">
    <property type="component" value="Unassembled WGS sequence"/>
</dbReference>
<comment type="caution">
    <text evidence="1">The sequence shown here is derived from an EMBL/GenBank/DDBJ whole genome shotgun (WGS) entry which is preliminary data.</text>
</comment>
<evidence type="ECO:0000313" key="1">
    <source>
        <dbReference type="EMBL" id="KOA86662.1"/>
    </source>
</evidence>
<sequence length="72" mass="8486">MALDINITEIIINQLRYGTMDKEEIRKKVDVMYFCNAFSVEDYKKIISVYEKVSKKGDKIDDLEHKETEHTA</sequence>
<dbReference type="AlphaFoldDB" id="A0A9Q1UXU5"/>
<gene>
    <name evidence="1" type="ORF">ADU74_08470</name>
</gene>
<name>A0A9Q1UXU5_CLOBO</name>
<evidence type="ECO:0000313" key="2">
    <source>
        <dbReference type="Proteomes" id="UP000037540"/>
    </source>
</evidence>
<dbReference type="EMBL" id="LGVR01000045">
    <property type="protein sequence ID" value="KOA86662.1"/>
    <property type="molecule type" value="Genomic_DNA"/>
</dbReference>
<dbReference type="RefSeq" id="WP_013725437.1">
    <property type="nucleotide sequence ID" value="NZ_LGVO01000042.1"/>
</dbReference>
<reference evidence="1 2" key="1">
    <citation type="submission" date="2015-07" db="EMBL/GenBank/DDBJ databases">
        <title>Draft genome sequences of 17 French Clostridium botulinum group III.</title>
        <authorList>
            <person name="Woudstra C."/>
            <person name="Le Marechal C."/>
            <person name="Souillard R."/>
            <person name="Bayon-Auboyer M.-H."/>
            <person name="Dessouter D."/>
            <person name="Fach P."/>
        </authorList>
    </citation>
    <scope>NUCLEOTIDE SEQUENCE [LARGE SCALE GENOMIC DNA]</scope>
    <source>
        <strain evidence="1 2">12LNRI-CD</strain>
    </source>
</reference>